<gene>
    <name evidence="2" type="ORF">A7K95_00290</name>
    <name evidence="1" type="ORF">GA842_01375</name>
</gene>
<dbReference type="RefSeq" id="WP_068805303.1">
    <property type="nucleotide sequence ID" value="NZ_CP158977.1"/>
</dbReference>
<organism evidence="1 4">
    <name type="scientific">Pediococcus parvulus</name>
    <dbReference type="NCBI Taxonomy" id="54062"/>
    <lineage>
        <taxon>Bacteria</taxon>
        <taxon>Bacillati</taxon>
        <taxon>Bacillota</taxon>
        <taxon>Bacilli</taxon>
        <taxon>Lactobacillales</taxon>
        <taxon>Lactobacillaceae</taxon>
        <taxon>Pediococcus</taxon>
    </lineage>
</organism>
<protein>
    <submittedName>
        <fullName evidence="1">Uncharacterized protein</fullName>
    </submittedName>
</protein>
<accession>A0AAP5WEE1</accession>
<name>A0AAP5WEE1_9LACO</name>
<evidence type="ECO:0000313" key="1">
    <source>
        <dbReference type="EMBL" id="MDV7693547.1"/>
    </source>
</evidence>
<dbReference type="Proteomes" id="UP000077280">
    <property type="component" value="Unassembled WGS sequence"/>
</dbReference>
<evidence type="ECO:0000313" key="4">
    <source>
        <dbReference type="Proteomes" id="UP001275867"/>
    </source>
</evidence>
<dbReference type="EMBL" id="WERX01000003">
    <property type="protein sequence ID" value="MDV7693547.1"/>
    <property type="molecule type" value="Genomic_DNA"/>
</dbReference>
<comment type="caution">
    <text evidence="1">The sequence shown here is derived from an EMBL/GenBank/DDBJ whole genome shotgun (WGS) entry which is preliminary data.</text>
</comment>
<dbReference type="Proteomes" id="UP001275867">
    <property type="component" value="Unassembled WGS sequence"/>
</dbReference>
<keyword evidence="3" id="KW-1185">Reference proteome</keyword>
<proteinExistence type="predicted"/>
<sequence length="95" mass="11065">MYPQAVEKRPNFHENFGYSHKTVDNYTPRNKGWQELSTENHENVDNSITGGEYPDKLGKNGAKLRKTNVFIHKVCTTISFECKQEYLFFSIKTFA</sequence>
<dbReference type="AlphaFoldDB" id="A0AAP5WEE1"/>
<reference evidence="1" key="2">
    <citation type="submission" date="2019-10" db="EMBL/GenBank/DDBJ databases">
        <title>Malate fermentation in French cider.</title>
        <authorList>
            <person name="Cousin F.J."/>
            <person name="Medina Fernandez S."/>
            <person name="Misery B."/>
            <person name="Laplace J.-M."/>
            <person name="Cretenet M."/>
        </authorList>
    </citation>
    <scope>NUCLEOTIDE SEQUENCE</scope>
    <source>
        <strain evidence="1">UCMA15901</strain>
    </source>
</reference>
<reference evidence="2 3" key="1">
    <citation type="submission" date="2016-05" db="EMBL/GenBank/DDBJ databases">
        <title>Draft genome sequence of Pediococcus parvulus 2.6, a probiotic beta-glucan producer strain.</title>
        <authorList>
            <person name="Mohedano M.L."/>
            <person name="Perez-Ramos A."/>
            <person name="Duenas M.T."/>
            <person name="Lamontanara A."/>
            <person name="Orru L."/>
            <person name="Spano G."/>
            <person name="Capozzi V."/>
            <person name="Lopez P."/>
        </authorList>
    </citation>
    <scope>NUCLEOTIDE SEQUENCE [LARGE SCALE GENOMIC DNA]</scope>
    <source>
        <strain evidence="2 3">2.6</strain>
    </source>
</reference>
<evidence type="ECO:0000313" key="3">
    <source>
        <dbReference type="Proteomes" id="UP000077280"/>
    </source>
</evidence>
<dbReference type="EMBL" id="LXND01000028">
    <property type="protein sequence ID" value="OAD64645.1"/>
    <property type="molecule type" value="Genomic_DNA"/>
</dbReference>
<evidence type="ECO:0000313" key="2">
    <source>
        <dbReference type="EMBL" id="OAD64645.1"/>
    </source>
</evidence>